<accession>A0A6C0DGX2</accession>
<evidence type="ECO:0000313" key="2">
    <source>
        <dbReference type="EMBL" id="QHT15199.1"/>
    </source>
</evidence>
<dbReference type="EMBL" id="MN739602">
    <property type="protein sequence ID" value="QHT15199.1"/>
    <property type="molecule type" value="Genomic_DNA"/>
</dbReference>
<organism evidence="2">
    <name type="scientific">viral metagenome</name>
    <dbReference type="NCBI Taxonomy" id="1070528"/>
    <lineage>
        <taxon>unclassified sequences</taxon>
        <taxon>metagenomes</taxon>
        <taxon>organismal metagenomes</taxon>
    </lineage>
</organism>
<protein>
    <submittedName>
        <fullName evidence="2">Uncharacterized protein</fullName>
    </submittedName>
</protein>
<sequence>MSEYVLDVVNDMLRPPPPYDCGGNAVKMYIKIDKYGNVDIKQQGISICSGHPNQYYPISDLLIINDNIPIPDYIIEILKELLPSKACQYTGLYQQHYQNVISCIKILKEQLKKNVRNPENEKDVKLKLKYSTTKNEMLEKELREMENKIKNIQKSYFDMVKDNEKIKEENKSLHEEVVLLRDKNKLLVEKKYNKYENKIIDSSINYSYHNERTPPKTLHNCWTNPGGATIYTTERAANKMVYNDETGIYEAGYE</sequence>
<keyword evidence="1" id="KW-0175">Coiled coil</keyword>
<proteinExistence type="predicted"/>
<evidence type="ECO:0000256" key="1">
    <source>
        <dbReference type="SAM" id="Coils"/>
    </source>
</evidence>
<dbReference type="AlphaFoldDB" id="A0A6C0DGX2"/>
<name>A0A6C0DGX2_9ZZZZ</name>
<feature type="coiled-coil region" evidence="1">
    <location>
        <begin position="128"/>
        <end position="183"/>
    </location>
</feature>
<reference evidence="2" key="1">
    <citation type="journal article" date="2020" name="Nature">
        <title>Giant virus diversity and host interactions through global metagenomics.</title>
        <authorList>
            <person name="Schulz F."/>
            <person name="Roux S."/>
            <person name="Paez-Espino D."/>
            <person name="Jungbluth S."/>
            <person name="Walsh D.A."/>
            <person name="Denef V.J."/>
            <person name="McMahon K.D."/>
            <person name="Konstantinidis K.T."/>
            <person name="Eloe-Fadrosh E.A."/>
            <person name="Kyrpides N.C."/>
            <person name="Woyke T."/>
        </authorList>
    </citation>
    <scope>NUCLEOTIDE SEQUENCE</scope>
    <source>
        <strain evidence="2">GVMAG-M-3300023174-144</strain>
    </source>
</reference>